<dbReference type="AlphaFoldDB" id="A0A1Y0I850"/>
<reference evidence="6 7" key="1">
    <citation type="submission" date="2017-05" db="EMBL/GenBank/DDBJ databases">
        <title>Genomic insights into alkan degradation activity of Oleiphilus messinensis.</title>
        <authorList>
            <person name="Kozyavkin S.A."/>
            <person name="Slesarev A.I."/>
            <person name="Golyshin P.N."/>
            <person name="Korzhenkov A."/>
            <person name="Golyshina O.N."/>
            <person name="Toshchakov S.V."/>
        </authorList>
    </citation>
    <scope>NUCLEOTIDE SEQUENCE [LARGE SCALE GENOMIC DNA]</scope>
    <source>
        <strain evidence="6 7">ME102</strain>
    </source>
</reference>
<comment type="function">
    <text evidence="3">Required for maturation of 30S ribosomal subunits.</text>
</comment>
<gene>
    <name evidence="3" type="primary">rimP</name>
    <name evidence="6" type="ORF">OLMES_1498</name>
</gene>
<dbReference type="HAMAP" id="MF_01077">
    <property type="entry name" value="RimP"/>
    <property type="match status" value="1"/>
</dbReference>
<evidence type="ECO:0000256" key="2">
    <source>
        <dbReference type="ARBA" id="ARBA00022517"/>
    </source>
</evidence>
<dbReference type="InterPro" id="IPR035956">
    <property type="entry name" value="RimP_N_sf"/>
</dbReference>
<dbReference type="NCBIfam" id="NF000927">
    <property type="entry name" value="PRK00092.1-1"/>
    <property type="match status" value="1"/>
</dbReference>
<comment type="subcellular location">
    <subcellularLocation>
        <location evidence="3">Cytoplasm</location>
    </subcellularLocation>
</comment>
<dbReference type="PANTHER" id="PTHR33867">
    <property type="entry name" value="RIBOSOME MATURATION FACTOR RIMP"/>
    <property type="match status" value="1"/>
</dbReference>
<dbReference type="InterPro" id="IPR036847">
    <property type="entry name" value="RimP_C_sf"/>
</dbReference>
<evidence type="ECO:0000259" key="5">
    <source>
        <dbReference type="Pfam" id="PF17384"/>
    </source>
</evidence>
<feature type="domain" description="Ribosome maturation factor RimP N-terminal" evidence="4">
    <location>
        <begin position="10"/>
        <end position="82"/>
    </location>
</feature>
<keyword evidence="1 3" id="KW-0963">Cytoplasm</keyword>
<evidence type="ECO:0000256" key="1">
    <source>
        <dbReference type="ARBA" id="ARBA00022490"/>
    </source>
</evidence>
<dbReference type="Gene3D" id="3.30.300.70">
    <property type="entry name" value="RimP-like superfamily, N-terminal"/>
    <property type="match status" value="1"/>
</dbReference>
<evidence type="ECO:0000313" key="7">
    <source>
        <dbReference type="Proteomes" id="UP000196027"/>
    </source>
</evidence>
<keyword evidence="7" id="KW-1185">Reference proteome</keyword>
<dbReference type="KEGG" id="ome:OLMES_1498"/>
<dbReference type="GO" id="GO:0000028">
    <property type="term" value="P:ribosomal small subunit assembly"/>
    <property type="evidence" value="ECO:0007669"/>
    <property type="project" value="TreeGrafter"/>
</dbReference>
<dbReference type="InterPro" id="IPR003728">
    <property type="entry name" value="Ribosome_maturation_RimP"/>
</dbReference>
<dbReference type="SUPFAM" id="SSF75420">
    <property type="entry name" value="YhbC-like, N-terminal domain"/>
    <property type="match status" value="1"/>
</dbReference>
<dbReference type="GO" id="GO:0005829">
    <property type="term" value="C:cytosol"/>
    <property type="evidence" value="ECO:0007669"/>
    <property type="project" value="TreeGrafter"/>
</dbReference>
<dbReference type="Proteomes" id="UP000196027">
    <property type="component" value="Chromosome"/>
</dbReference>
<dbReference type="EMBL" id="CP021425">
    <property type="protein sequence ID" value="ARU55573.1"/>
    <property type="molecule type" value="Genomic_DNA"/>
</dbReference>
<dbReference type="Gene3D" id="2.30.30.180">
    <property type="entry name" value="Ribosome maturation factor RimP, C-terminal domain"/>
    <property type="match status" value="1"/>
</dbReference>
<dbReference type="GO" id="GO:0006412">
    <property type="term" value="P:translation"/>
    <property type="evidence" value="ECO:0007669"/>
    <property type="project" value="TreeGrafter"/>
</dbReference>
<dbReference type="RefSeq" id="WP_408635136.1">
    <property type="nucleotide sequence ID" value="NZ_CP021425.1"/>
</dbReference>
<evidence type="ECO:0000259" key="4">
    <source>
        <dbReference type="Pfam" id="PF02576"/>
    </source>
</evidence>
<dbReference type="Pfam" id="PF02576">
    <property type="entry name" value="RimP_N"/>
    <property type="match status" value="1"/>
</dbReference>
<sequence>MSKLEILEAILSPVVEGLNYECWGVEYISQGKHSVLRVYIDKPDGITLDDCTLVSRQLSAVLDVEDPITTEYTLEVSSPGVDRPLLKLAHFEQFAGHNVQLRLKMPFEGKRKYSGIIKGIEGEDVVLVVGEHELLLPIESIDKANIVPQFD</sequence>
<evidence type="ECO:0000256" key="3">
    <source>
        <dbReference type="HAMAP-Rule" id="MF_01077"/>
    </source>
</evidence>
<dbReference type="InterPro" id="IPR028998">
    <property type="entry name" value="RimP_C"/>
</dbReference>
<accession>A0A1Y0I850</accession>
<name>A0A1Y0I850_9GAMM</name>
<proteinExistence type="inferred from homology"/>
<organism evidence="6 7">
    <name type="scientific">Oleiphilus messinensis</name>
    <dbReference type="NCBI Taxonomy" id="141451"/>
    <lineage>
        <taxon>Bacteria</taxon>
        <taxon>Pseudomonadati</taxon>
        <taxon>Pseudomonadota</taxon>
        <taxon>Gammaproteobacteria</taxon>
        <taxon>Oceanospirillales</taxon>
        <taxon>Oleiphilaceae</taxon>
        <taxon>Oleiphilus</taxon>
    </lineage>
</organism>
<dbReference type="CDD" id="cd01734">
    <property type="entry name" value="YlxS_C"/>
    <property type="match status" value="1"/>
</dbReference>
<dbReference type="PANTHER" id="PTHR33867:SF1">
    <property type="entry name" value="RIBOSOME MATURATION FACTOR RIMP"/>
    <property type="match status" value="1"/>
</dbReference>
<dbReference type="Pfam" id="PF17384">
    <property type="entry name" value="DUF150_C"/>
    <property type="match status" value="1"/>
</dbReference>
<dbReference type="InterPro" id="IPR028989">
    <property type="entry name" value="RimP_N"/>
</dbReference>
<keyword evidence="2 3" id="KW-0690">Ribosome biogenesis</keyword>
<feature type="domain" description="Ribosome maturation factor RimP C-terminal" evidence="5">
    <location>
        <begin position="85"/>
        <end position="150"/>
    </location>
</feature>
<dbReference type="SUPFAM" id="SSF74942">
    <property type="entry name" value="YhbC-like, C-terminal domain"/>
    <property type="match status" value="1"/>
</dbReference>
<evidence type="ECO:0000313" key="6">
    <source>
        <dbReference type="EMBL" id="ARU55573.1"/>
    </source>
</evidence>
<protein>
    <recommendedName>
        <fullName evidence="3">Ribosome maturation factor RimP</fullName>
    </recommendedName>
</protein>
<dbReference type="FunFam" id="3.30.300.70:FF:000001">
    <property type="entry name" value="Ribosome maturation factor RimP"/>
    <property type="match status" value="1"/>
</dbReference>
<comment type="similarity">
    <text evidence="3">Belongs to the RimP family.</text>
</comment>